<feature type="chain" id="PRO_5039306029" evidence="3">
    <location>
        <begin position="29"/>
        <end position="741"/>
    </location>
</feature>
<dbReference type="Pfam" id="PF13449">
    <property type="entry name" value="Phytase-like"/>
    <property type="match status" value="1"/>
</dbReference>
<evidence type="ECO:0000313" key="6">
    <source>
        <dbReference type="Proteomes" id="UP000319094"/>
    </source>
</evidence>
<feature type="transmembrane region" description="Helical" evidence="2">
    <location>
        <begin position="708"/>
        <end position="729"/>
    </location>
</feature>
<name>A0A542Y3M3_9MICO</name>
<feature type="region of interest" description="Disordered" evidence="1">
    <location>
        <begin position="639"/>
        <end position="694"/>
    </location>
</feature>
<feature type="compositionally biased region" description="Gly residues" evidence="1">
    <location>
        <begin position="650"/>
        <end position="692"/>
    </location>
</feature>
<keyword evidence="2" id="KW-1133">Transmembrane helix</keyword>
<dbReference type="OrthoDB" id="5380360at2"/>
<dbReference type="InterPro" id="IPR027372">
    <property type="entry name" value="Phytase-like_dom"/>
</dbReference>
<dbReference type="Gene3D" id="2.60.40.1260">
    <property type="entry name" value="Lamin Tail domain"/>
    <property type="match status" value="2"/>
</dbReference>
<dbReference type="InterPro" id="IPR001322">
    <property type="entry name" value="Lamin_tail_dom"/>
</dbReference>
<accession>A0A542Y3M3</accession>
<sequence>MLKHQLLAGCAVAVIAASAITASPLAVAQAAHASVASPAVRFTEIESNEGVPGDWVELHNSGDAPVDLSGFTFKDSDDSHAYVLPQGTVIAPGEFLALDELQKGSTTPGFDFGLGKADSARLFDAAGALVDSTSWATHAPTTWGLTDGGTWAETLEPTKGSTNVFAPPTTATLFLSEVDSQPADWVELVNTGATPIELFGYELRDNSDDHSWKFPAGATIAPGEYLVVSETSIGDIGAGTGAFTDAIGIGSADRIRLFTPDGALLDDTGAWEGHAVIDGDAALATLARCEDGAGSFVLAHPTPGAPNSCYTDPGTGPGTDPGVEAPTEAWPGASTSRTVDTTRMFLEDSSGLDTELTDDGVVLWAVDNGEGRFWKLDTAADGTVTFAPGWEQGKRARFQRDAANPSAKGPDTEGITVAGDGFLYLASERDNGAKGVNQNTVLKIDPNAAGQDVVATQEWDVTSILPAVSPNLGIEAVEWVSDADLAGKLFDSHTGAPYTPATYPGHGGGLFFVAVEDGGQVFALALNSDGSATRVAELKPRLAGVMALDWDVVRGGLWAVCDDGCDGASAFFTLNGTDSPDVTRYKRPEGLPNTNNEGFATSPVAPTAAKRYQAAERSQAAERAVWWFTDGAKTGALQTGTLFTKPTTDGGTGTPGTGTPGTGGGTETPGTGTGTGTGPGAGTGTKPGGAGTHGTLAATGGDSLTDSAVLVGAATALLLGGGLLAAAVVRRRGATLANRRR</sequence>
<gene>
    <name evidence="5" type="ORF">FB468_0690</name>
</gene>
<dbReference type="AlphaFoldDB" id="A0A542Y3M3"/>
<keyword evidence="2" id="KW-0812">Transmembrane</keyword>
<feature type="signal peptide" evidence="3">
    <location>
        <begin position="1"/>
        <end position="28"/>
    </location>
</feature>
<dbReference type="Pfam" id="PF00932">
    <property type="entry name" value="LTD"/>
    <property type="match status" value="2"/>
</dbReference>
<evidence type="ECO:0000313" key="5">
    <source>
        <dbReference type="EMBL" id="TQL42685.1"/>
    </source>
</evidence>
<dbReference type="SUPFAM" id="SSF101898">
    <property type="entry name" value="NHL repeat"/>
    <property type="match status" value="1"/>
</dbReference>
<comment type="caution">
    <text evidence="5">The sequence shown here is derived from an EMBL/GenBank/DDBJ whole genome shotgun (WGS) entry which is preliminary data.</text>
</comment>
<dbReference type="SUPFAM" id="SSF74853">
    <property type="entry name" value="Lamin A/C globular tail domain"/>
    <property type="match status" value="2"/>
</dbReference>
<dbReference type="Proteomes" id="UP000319094">
    <property type="component" value="Unassembled WGS sequence"/>
</dbReference>
<evidence type="ECO:0000256" key="1">
    <source>
        <dbReference type="SAM" id="MobiDB-lite"/>
    </source>
</evidence>
<dbReference type="RefSeq" id="WP_141886101.1">
    <property type="nucleotide sequence ID" value="NZ_BAAAUY010000013.1"/>
</dbReference>
<keyword evidence="6" id="KW-1185">Reference proteome</keyword>
<evidence type="ECO:0000256" key="2">
    <source>
        <dbReference type="SAM" id="Phobius"/>
    </source>
</evidence>
<feature type="domain" description="LTD" evidence="4">
    <location>
        <begin position="161"/>
        <end position="278"/>
    </location>
</feature>
<dbReference type="EMBL" id="VFON01000001">
    <property type="protein sequence ID" value="TQL42685.1"/>
    <property type="molecule type" value="Genomic_DNA"/>
</dbReference>
<dbReference type="PROSITE" id="PS51841">
    <property type="entry name" value="LTD"/>
    <property type="match status" value="2"/>
</dbReference>
<keyword evidence="3" id="KW-0732">Signal</keyword>
<organism evidence="5 6">
    <name type="scientific">Leucobacter komagatae</name>
    <dbReference type="NCBI Taxonomy" id="55969"/>
    <lineage>
        <taxon>Bacteria</taxon>
        <taxon>Bacillati</taxon>
        <taxon>Actinomycetota</taxon>
        <taxon>Actinomycetes</taxon>
        <taxon>Micrococcales</taxon>
        <taxon>Microbacteriaceae</taxon>
        <taxon>Leucobacter</taxon>
    </lineage>
</organism>
<proteinExistence type="predicted"/>
<protein>
    <submittedName>
        <fullName evidence="5">Lamin tail-like protein</fullName>
    </submittedName>
</protein>
<dbReference type="InterPro" id="IPR036415">
    <property type="entry name" value="Lamin_tail_dom_sf"/>
</dbReference>
<evidence type="ECO:0000259" key="4">
    <source>
        <dbReference type="PROSITE" id="PS51841"/>
    </source>
</evidence>
<keyword evidence="2" id="KW-0472">Membrane</keyword>
<reference evidence="5 6" key="1">
    <citation type="submission" date="2019-06" db="EMBL/GenBank/DDBJ databases">
        <title>Sequencing the genomes of 1000 actinobacteria strains.</title>
        <authorList>
            <person name="Klenk H.-P."/>
        </authorList>
    </citation>
    <scope>NUCLEOTIDE SEQUENCE [LARGE SCALE GENOMIC DNA]</scope>
    <source>
        <strain evidence="5 6">DSM 8803</strain>
    </source>
</reference>
<feature type="domain" description="LTD" evidence="4">
    <location>
        <begin position="28"/>
        <end position="137"/>
    </location>
</feature>
<evidence type="ECO:0000256" key="3">
    <source>
        <dbReference type="SAM" id="SignalP"/>
    </source>
</evidence>